<evidence type="ECO:0000256" key="1">
    <source>
        <dbReference type="SAM" id="MobiDB-lite"/>
    </source>
</evidence>
<feature type="domain" description="C2H2-type" evidence="2">
    <location>
        <begin position="15"/>
        <end position="38"/>
    </location>
</feature>
<feature type="region of interest" description="Disordered" evidence="1">
    <location>
        <begin position="81"/>
        <end position="146"/>
    </location>
</feature>
<dbReference type="RefSeq" id="XP_018004537.1">
    <property type="nucleotide sequence ID" value="XM_018148976.1"/>
</dbReference>
<dbReference type="VEuPathDB" id="FungiDB:AB675_8523"/>
<accession>A0A0N1I003</accession>
<dbReference type="AlphaFoldDB" id="A0A0N1I003"/>
<feature type="compositionally biased region" description="Acidic residues" evidence="1">
    <location>
        <begin position="134"/>
        <end position="146"/>
    </location>
</feature>
<evidence type="ECO:0000259" key="2">
    <source>
        <dbReference type="PROSITE" id="PS00028"/>
    </source>
</evidence>
<proteinExistence type="predicted"/>
<dbReference type="InterPro" id="IPR013087">
    <property type="entry name" value="Znf_C2H2_type"/>
</dbReference>
<evidence type="ECO:0000313" key="3">
    <source>
        <dbReference type="EMBL" id="KPI44574.1"/>
    </source>
</evidence>
<feature type="compositionally biased region" description="Basic residues" evidence="1">
    <location>
        <begin position="113"/>
        <end position="122"/>
    </location>
</feature>
<dbReference type="PROSITE" id="PS00028">
    <property type="entry name" value="ZINC_FINGER_C2H2_1"/>
    <property type="match status" value="1"/>
</dbReference>
<organism evidence="3 4">
    <name type="scientific">Cyphellophora attinorum</name>
    <dbReference type="NCBI Taxonomy" id="1664694"/>
    <lineage>
        <taxon>Eukaryota</taxon>
        <taxon>Fungi</taxon>
        <taxon>Dikarya</taxon>
        <taxon>Ascomycota</taxon>
        <taxon>Pezizomycotina</taxon>
        <taxon>Eurotiomycetes</taxon>
        <taxon>Chaetothyriomycetidae</taxon>
        <taxon>Chaetothyriales</taxon>
        <taxon>Cyphellophoraceae</taxon>
        <taxon>Cyphellophora</taxon>
    </lineage>
</organism>
<feature type="compositionally biased region" description="Polar residues" evidence="1">
    <location>
        <begin position="88"/>
        <end position="106"/>
    </location>
</feature>
<feature type="compositionally biased region" description="Basic and acidic residues" evidence="1">
    <location>
        <begin position="123"/>
        <end position="133"/>
    </location>
</feature>
<evidence type="ECO:0000313" key="4">
    <source>
        <dbReference type="Proteomes" id="UP000038010"/>
    </source>
</evidence>
<name>A0A0N1I003_9EURO</name>
<keyword evidence="4" id="KW-1185">Reference proteome</keyword>
<dbReference type="GeneID" id="28740856"/>
<comment type="caution">
    <text evidence="3">The sequence shown here is derived from an EMBL/GenBank/DDBJ whole genome shotgun (WGS) entry which is preliminary data.</text>
</comment>
<gene>
    <name evidence="3" type="ORF">AB675_8523</name>
</gene>
<dbReference type="EMBL" id="LFJN01000003">
    <property type="protein sequence ID" value="KPI44574.1"/>
    <property type="molecule type" value="Genomic_DNA"/>
</dbReference>
<sequence length="146" mass="17424">MPQRLCHDGAFFAACHHQGCYFILADEAELSRHYREQHGEKRPRPAHLVPDSLVWQWVLQGHITKEYYNRKMDSRQNLRNDIKKLRDGTNTATRKQYNLLPRSNPNLPDFAKRMLKRTKAIQKRREERKRREEDAENEDQGPSLDD</sequence>
<reference evidence="3 4" key="1">
    <citation type="submission" date="2015-06" db="EMBL/GenBank/DDBJ databases">
        <title>Draft genome of the ant-associated black yeast Phialophora attae CBS 131958.</title>
        <authorList>
            <person name="Moreno L.F."/>
            <person name="Stielow B.J."/>
            <person name="de Hoog S."/>
            <person name="Vicente V.A."/>
            <person name="Weiss V.A."/>
            <person name="de Vries M."/>
            <person name="Cruz L.M."/>
            <person name="Souza E.M."/>
        </authorList>
    </citation>
    <scope>NUCLEOTIDE SEQUENCE [LARGE SCALE GENOMIC DNA]</scope>
    <source>
        <strain evidence="3 4">CBS 131958</strain>
    </source>
</reference>
<protein>
    <recommendedName>
        <fullName evidence="2">C2H2-type domain-containing protein</fullName>
    </recommendedName>
</protein>
<dbReference type="Proteomes" id="UP000038010">
    <property type="component" value="Unassembled WGS sequence"/>
</dbReference>